<keyword evidence="4" id="KW-1185">Reference proteome</keyword>
<keyword evidence="2" id="KW-0472">Membrane</keyword>
<dbReference type="RefSeq" id="WP_125945120.1">
    <property type="nucleotide sequence ID" value="NZ_SSTI01000001.1"/>
</dbReference>
<dbReference type="EMBL" id="SSTI01000001">
    <property type="protein sequence ID" value="THG42057.1"/>
    <property type="molecule type" value="Genomic_DNA"/>
</dbReference>
<accession>A0ABY2QLD6</accession>
<evidence type="ECO:0000313" key="4">
    <source>
        <dbReference type="Proteomes" id="UP000308038"/>
    </source>
</evidence>
<proteinExistence type="predicted"/>
<keyword evidence="2" id="KW-1133">Transmembrane helix</keyword>
<evidence type="ECO:0000256" key="2">
    <source>
        <dbReference type="SAM" id="Phobius"/>
    </source>
</evidence>
<feature type="transmembrane region" description="Helical" evidence="2">
    <location>
        <begin position="68"/>
        <end position="87"/>
    </location>
</feature>
<dbReference type="Proteomes" id="UP000308038">
    <property type="component" value="Unassembled WGS sequence"/>
</dbReference>
<evidence type="ECO:0000256" key="1">
    <source>
        <dbReference type="SAM" id="MobiDB-lite"/>
    </source>
</evidence>
<evidence type="ECO:0000313" key="3">
    <source>
        <dbReference type="EMBL" id="THG42057.1"/>
    </source>
</evidence>
<protein>
    <submittedName>
        <fullName evidence="3">Uncharacterized protein</fullName>
    </submittedName>
</protein>
<sequence length="102" mass="10564">MTHTPPVPPGNQSPFPIQEPPHTPTTPEAPSAKQESGKPDSVKPDAAKAAGSDEWAAPAKRRWSLGKIAGATAGIGAIAIGVAAVLFPRDSAPEPKKKKRKN</sequence>
<feature type="region of interest" description="Disordered" evidence="1">
    <location>
        <begin position="1"/>
        <end position="61"/>
    </location>
</feature>
<organism evidence="3 4">
    <name type="scientific">Sphingomonas olei</name>
    <dbReference type="NCBI Taxonomy" id="1886787"/>
    <lineage>
        <taxon>Bacteria</taxon>
        <taxon>Pseudomonadati</taxon>
        <taxon>Pseudomonadota</taxon>
        <taxon>Alphaproteobacteria</taxon>
        <taxon>Sphingomonadales</taxon>
        <taxon>Sphingomonadaceae</taxon>
        <taxon>Sphingomonas</taxon>
    </lineage>
</organism>
<gene>
    <name evidence="3" type="ORF">E5988_00925</name>
</gene>
<feature type="compositionally biased region" description="Pro residues" evidence="1">
    <location>
        <begin position="1"/>
        <end position="24"/>
    </location>
</feature>
<name>A0ABY2QLD6_9SPHN</name>
<reference evidence="3 4" key="1">
    <citation type="submission" date="2019-04" db="EMBL/GenBank/DDBJ databases">
        <title>Microbes associate with the intestines of laboratory mice.</title>
        <authorList>
            <person name="Navarre W."/>
            <person name="Wong E."/>
            <person name="Huang K.C."/>
            <person name="Tropini C."/>
            <person name="Ng K."/>
            <person name="Yu B."/>
        </authorList>
    </citation>
    <scope>NUCLEOTIDE SEQUENCE [LARGE SCALE GENOMIC DNA]</scope>
    <source>
        <strain evidence="3 4">NM83_B4-11</strain>
    </source>
</reference>
<comment type="caution">
    <text evidence="3">The sequence shown here is derived from an EMBL/GenBank/DDBJ whole genome shotgun (WGS) entry which is preliminary data.</text>
</comment>
<keyword evidence="2" id="KW-0812">Transmembrane</keyword>
<feature type="compositionally biased region" description="Basic and acidic residues" evidence="1">
    <location>
        <begin position="35"/>
        <end position="46"/>
    </location>
</feature>